<dbReference type="Proteomes" id="UP000076609">
    <property type="component" value="Unassembled WGS sequence"/>
</dbReference>
<evidence type="ECO:0000256" key="2">
    <source>
        <dbReference type="PROSITE-ProRule" id="PRU00169"/>
    </source>
</evidence>
<dbReference type="Pfam" id="PF00072">
    <property type="entry name" value="Response_reg"/>
    <property type="match status" value="1"/>
</dbReference>
<dbReference type="InterPro" id="IPR001789">
    <property type="entry name" value="Sig_transdc_resp-reg_receiver"/>
</dbReference>
<evidence type="ECO:0000313" key="5">
    <source>
        <dbReference type="Proteomes" id="UP000076609"/>
    </source>
</evidence>
<evidence type="ECO:0000256" key="1">
    <source>
        <dbReference type="ARBA" id="ARBA00022553"/>
    </source>
</evidence>
<dbReference type="Gene3D" id="3.40.50.2300">
    <property type="match status" value="1"/>
</dbReference>
<dbReference type="RefSeq" id="WP_066688757.1">
    <property type="nucleotide sequence ID" value="NZ_CP117025.1"/>
</dbReference>
<dbReference type="PROSITE" id="PS50110">
    <property type="entry name" value="RESPONSE_REGULATORY"/>
    <property type="match status" value="1"/>
</dbReference>
<protein>
    <recommendedName>
        <fullName evidence="3">Response regulatory domain-containing protein</fullName>
    </recommendedName>
</protein>
<feature type="domain" description="Response regulatory" evidence="3">
    <location>
        <begin position="6"/>
        <end position="116"/>
    </location>
</feature>
<gene>
    <name evidence="4" type="ORF">AVT10_10405</name>
</gene>
<feature type="modified residue" description="4-aspartylphosphate" evidence="2">
    <location>
        <position position="56"/>
    </location>
</feature>
<dbReference type="EMBL" id="LQQO01000005">
    <property type="protein sequence ID" value="KZE17730.1"/>
    <property type="molecule type" value="Genomic_DNA"/>
</dbReference>
<keyword evidence="5" id="KW-1185">Reference proteome</keyword>
<dbReference type="PANTHER" id="PTHR44591">
    <property type="entry name" value="STRESS RESPONSE REGULATOR PROTEIN 1"/>
    <property type="match status" value="1"/>
</dbReference>
<sequence length="134" mass="14257">MADPLRILLVEDEALVAMLVEDALVLHGHVVTGIADTRADALALADADRPDLALCDVRLARGDCGRDVATTLAERGIPCLFLSGNCPDSSDHPLILGCVAKPFHTAALGRVIEAALIRLHGGEPERVPAELRFY</sequence>
<dbReference type="SUPFAM" id="SSF52172">
    <property type="entry name" value="CheY-like"/>
    <property type="match status" value="1"/>
</dbReference>
<accession>A0ABR5YEQ1</accession>
<keyword evidence="1 2" id="KW-0597">Phosphoprotein</keyword>
<name>A0ABR5YEQ1_9SPHN</name>
<reference evidence="5" key="1">
    <citation type="submission" date="2016-01" db="EMBL/GenBank/DDBJ databases">
        <title>Draft genome of Chromobacterium sp. F49.</title>
        <authorList>
            <person name="Hong K.W."/>
        </authorList>
    </citation>
    <scope>NUCLEOTIDE SEQUENCE [LARGE SCALE GENOMIC DNA]</scope>
    <source>
        <strain evidence="5">CN3</strain>
    </source>
</reference>
<proteinExistence type="predicted"/>
<organism evidence="4 5">
    <name type="scientific">Sphingomonas hankookensis</name>
    <dbReference type="NCBI Taxonomy" id="563996"/>
    <lineage>
        <taxon>Bacteria</taxon>
        <taxon>Pseudomonadati</taxon>
        <taxon>Pseudomonadota</taxon>
        <taxon>Alphaproteobacteria</taxon>
        <taxon>Sphingomonadales</taxon>
        <taxon>Sphingomonadaceae</taxon>
        <taxon>Sphingomonas</taxon>
    </lineage>
</organism>
<dbReference type="InterPro" id="IPR050595">
    <property type="entry name" value="Bact_response_regulator"/>
</dbReference>
<dbReference type="InterPro" id="IPR011006">
    <property type="entry name" value="CheY-like_superfamily"/>
</dbReference>
<evidence type="ECO:0000259" key="3">
    <source>
        <dbReference type="PROSITE" id="PS50110"/>
    </source>
</evidence>
<comment type="caution">
    <text evidence="4">The sequence shown here is derived from an EMBL/GenBank/DDBJ whole genome shotgun (WGS) entry which is preliminary data.</text>
</comment>
<dbReference type="PANTHER" id="PTHR44591:SF3">
    <property type="entry name" value="RESPONSE REGULATORY DOMAIN-CONTAINING PROTEIN"/>
    <property type="match status" value="1"/>
</dbReference>
<dbReference type="SMART" id="SM00448">
    <property type="entry name" value="REC"/>
    <property type="match status" value="1"/>
</dbReference>
<evidence type="ECO:0000313" key="4">
    <source>
        <dbReference type="EMBL" id="KZE17730.1"/>
    </source>
</evidence>